<dbReference type="PROSITE" id="PS00237">
    <property type="entry name" value="G_PROTEIN_RECEP_F1_1"/>
    <property type="match status" value="1"/>
</dbReference>
<feature type="transmembrane region" description="Helical" evidence="12">
    <location>
        <begin position="206"/>
        <end position="226"/>
    </location>
</feature>
<feature type="transmembrane region" description="Helical" evidence="12">
    <location>
        <begin position="806"/>
        <end position="830"/>
    </location>
</feature>
<feature type="transmembrane region" description="Helical" evidence="12">
    <location>
        <begin position="162"/>
        <end position="186"/>
    </location>
</feature>
<keyword evidence="15" id="KW-1185">Reference proteome</keyword>
<dbReference type="PANTHER" id="PTHR24248:SF125">
    <property type="entry name" value="DOPAMINE D2-LIKE RECEPTOR"/>
    <property type="match status" value="1"/>
</dbReference>
<dbReference type="SUPFAM" id="SSF81321">
    <property type="entry name" value="Family A G protein-coupled receptor-like"/>
    <property type="match status" value="2"/>
</dbReference>
<feature type="region of interest" description="Disordered" evidence="11">
    <location>
        <begin position="548"/>
        <end position="575"/>
    </location>
</feature>
<dbReference type="PANTHER" id="PTHR24248">
    <property type="entry name" value="ADRENERGIC RECEPTOR-RELATED G-PROTEIN COUPLED RECEPTOR"/>
    <property type="match status" value="1"/>
</dbReference>
<name>A0A813UEA8_ADIRI</name>
<feature type="transmembrane region" description="Helical" evidence="12">
    <location>
        <begin position="82"/>
        <end position="101"/>
    </location>
</feature>
<dbReference type="AlphaFoldDB" id="A0A813UEA8"/>
<feature type="compositionally biased region" description="Low complexity" evidence="11">
    <location>
        <begin position="562"/>
        <end position="575"/>
    </location>
</feature>
<evidence type="ECO:0000256" key="3">
    <source>
        <dbReference type="ARBA" id="ARBA00022692"/>
    </source>
</evidence>
<evidence type="ECO:0000256" key="8">
    <source>
        <dbReference type="ARBA" id="ARBA00023170"/>
    </source>
</evidence>
<feature type="region of interest" description="Disordered" evidence="11">
    <location>
        <begin position="641"/>
        <end position="673"/>
    </location>
</feature>
<proteinExistence type="inferred from homology"/>
<dbReference type="PRINTS" id="PR00237">
    <property type="entry name" value="GPCRRHODOPSN"/>
</dbReference>
<dbReference type="InterPro" id="IPR000276">
    <property type="entry name" value="GPCR_Rhodpsn"/>
</dbReference>
<keyword evidence="4 12" id="KW-1133">Transmembrane helix</keyword>
<accession>A0A813UEA8</accession>
<evidence type="ECO:0000256" key="9">
    <source>
        <dbReference type="ARBA" id="ARBA00023224"/>
    </source>
</evidence>
<comment type="caution">
    <text evidence="14">The sequence shown here is derived from an EMBL/GenBank/DDBJ whole genome shotgun (WGS) entry which is preliminary data.</text>
</comment>
<keyword evidence="9 10" id="KW-0807">Transducer</keyword>
<dbReference type="Proteomes" id="UP000663828">
    <property type="component" value="Unassembled WGS sequence"/>
</dbReference>
<dbReference type="EMBL" id="CAJNOR010000175">
    <property type="protein sequence ID" value="CAF0827907.1"/>
    <property type="molecule type" value="Genomic_DNA"/>
</dbReference>
<feature type="compositionally biased region" description="Polar residues" evidence="11">
    <location>
        <begin position="321"/>
        <end position="334"/>
    </location>
</feature>
<organism evidence="14 15">
    <name type="scientific">Adineta ricciae</name>
    <name type="common">Rotifer</name>
    <dbReference type="NCBI Taxonomy" id="249248"/>
    <lineage>
        <taxon>Eukaryota</taxon>
        <taxon>Metazoa</taxon>
        <taxon>Spiralia</taxon>
        <taxon>Gnathifera</taxon>
        <taxon>Rotifera</taxon>
        <taxon>Eurotatoria</taxon>
        <taxon>Bdelloidea</taxon>
        <taxon>Adinetida</taxon>
        <taxon>Adinetidae</taxon>
        <taxon>Adineta</taxon>
    </lineage>
</organism>
<feature type="region of interest" description="Disordered" evidence="11">
    <location>
        <begin position="368"/>
        <end position="402"/>
    </location>
</feature>
<evidence type="ECO:0000256" key="2">
    <source>
        <dbReference type="ARBA" id="ARBA00022475"/>
    </source>
</evidence>
<protein>
    <recommendedName>
        <fullName evidence="13">G-protein coupled receptors family 1 profile domain-containing protein</fullName>
    </recommendedName>
</protein>
<feature type="transmembrane region" description="Helical" evidence="12">
    <location>
        <begin position="46"/>
        <end position="70"/>
    </location>
</feature>
<dbReference type="PROSITE" id="PS50262">
    <property type="entry name" value="G_PROTEIN_RECEP_F1_2"/>
    <property type="match status" value="1"/>
</dbReference>
<sequence length="955" mass="108091">MINSSSITHYYILATSASSTTAIWIVNEQDSTTTDLDVYQASVRTMWYRFLLIIIIFVTAAGNVLVCLAIARERKLQNTTNYFLMSLAIADCLVAILVMPMGMISEIIGYFPLSHYACIIFATLDVLCCTSSIWHMSTMSMDRYFTIRFPFRYGRNKTRRIMLLKIVAVWAISAAVSSPVFVLGIVDKQNVLSNGICAPNNASFKLYGSVFAFYIPFIIMITTYALTMRSLRNVLVHKRKYNRERRLKQTFRPLAQIINQYAEIAHNIRRTSSSTNNPTTSLLSNTNTTSNNINPNSILSRTSYAIITTTTTSPTTDNRTQFFPSHSSDMNVKQDSNNIQYGSIKLTSGTNISNELLHSNQHLTISYTKSSGSKKRRAQQQQQLQQQQQNLSTSSSRSKTDCDMSTVYEITECSKSTSDPHDLTSITGTSAIRRSIVTIEEQHQPLTMSEQEQQTSSTITTSTINAISSLKEEEDVCSTTDVDSRIEGYEPTYMQIVPSSSSSHSNLPESISLSLPWESYLPFMQAILHYYVLVFPYRLRSLPIEPPERTNEEKPATVKLHQSTSTTSLSQRLTKTSRTISTQTISIPSLDLTNICPADTDETYTLNSVKRRRFPFNHPLLSSASLFTNFFRQSSRNVLSHSRQNSDKSSASLWQRSSPASSTYPFRHQRSPPYHSSTVFRQIESEMDNILSIEHRPRASSSSASLLHTTQGQGNQIPSHWHRPLKHRHHHQSHSSYLLTNPHPYNPRNHQTLTSTTNTNSSDSSSVFHRFNPRVLSSVSHSHHASFQRLNDEHIVAANERKALRVLMIIFCVFVTLWTPFFICTFISAVCEQCRERISSTIWFSITWLGYSSSMANPFIYTIFSDVFRRAFTNIIFCRSNESVFSQQFSTKSSRQKGAATTAHQTNNHQLSFRRSPNPDYSNPSTPIQLNSLPIPLGEADGTIYINRCASDLLR</sequence>
<feature type="region of interest" description="Disordered" evidence="11">
    <location>
        <begin position="315"/>
        <end position="334"/>
    </location>
</feature>
<keyword evidence="6 12" id="KW-0472">Membrane</keyword>
<feature type="compositionally biased region" description="Low complexity" evidence="11">
    <location>
        <begin position="379"/>
        <end position="389"/>
    </location>
</feature>
<keyword evidence="3 10" id="KW-0812">Transmembrane</keyword>
<feature type="compositionally biased region" description="Polar residues" evidence="11">
    <location>
        <begin position="641"/>
        <end position="664"/>
    </location>
</feature>
<dbReference type="InterPro" id="IPR017452">
    <property type="entry name" value="GPCR_Rhodpsn_7TM"/>
</dbReference>
<dbReference type="FunFam" id="1.20.1070.10:FF:000523">
    <property type="entry name" value="5-hydroxytryptamine receptor 2B"/>
    <property type="match status" value="1"/>
</dbReference>
<evidence type="ECO:0000256" key="12">
    <source>
        <dbReference type="SAM" id="Phobius"/>
    </source>
</evidence>
<feature type="region of interest" description="Disordered" evidence="11">
    <location>
        <begin position="696"/>
        <end position="766"/>
    </location>
</feature>
<evidence type="ECO:0000313" key="15">
    <source>
        <dbReference type="Proteomes" id="UP000663828"/>
    </source>
</evidence>
<feature type="compositionally biased region" description="Basic residues" evidence="11">
    <location>
        <begin position="720"/>
        <end position="733"/>
    </location>
</feature>
<keyword evidence="8 10" id="KW-0675">Receptor</keyword>
<evidence type="ECO:0000313" key="14">
    <source>
        <dbReference type="EMBL" id="CAF0827907.1"/>
    </source>
</evidence>
<feature type="domain" description="G-protein coupled receptors family 1 profile" evidence="13">
    <location>
        <begin position="62"/>
        <end position="861"/>
    </location>
</feature>
<keyword evidence="5 10" id="KW-0297">G-protein coupled receptor</keyword>
<feature type="compositionally biased region" description="Low complexity" evidence="11">
    <location>
        <begin position="752"/>
        <end position="766"/>
    </location>
</feature>
<evidence type="ECO:0000259" key="13">
    <source>
        <dbReference type="PROSITE" id="PS50262"/>
    </source>
</evidence>
<feature type="compositionally biased region" description="Polar residues" evidence="11">
    <location>
        <begin position="708"/>
        <end position="718"/>
    </location>
</feature>
<dbReference type="GO" id="GO:0004930">
    <property type="term" value="F:G protein-coupled receptor activity"/>
    <property type="evidence" value="ECO:0007669"/>
    <property type="project" value="UniProtKB-KW"/>
</dbReference>
<comment type="similarity">
    <text evidence="10">Belongs to the G-protein coupled receptor 1 family.</text>
</comment>
<dbReference type="Pfam" id="PF00001">
    <property type="entry name" value="7tm_1"/>
    <property type="match status" value="2"/>
</dbReference>
<evidence type="ECO:0000256" key="5">
    <source>
        <dbReference type="ARBA" id="ARBA00023040"/>
    </source>
</evidence>
<feature type="transmembrane region" description="Helical" evidence="12">
    <location>
        <begin position="7"/>
        <end position="26"/>
    </location>
</feature>
<feature type="transmembrane region" description="Helical" evidence="12">
    <location>
        <begin position="842"/>
        <end position="864"/>
    </location>
</feature>
<feature type="transmembrane region" description="Helical" evidence="12">
    <location>
        <begin position="113"/>
        <end position="134"/>
    </location>
</feature>
<gene>
    <name evidence="14" type="ORF">XAT740_LOCUS4306</name>
</gene>
<keyword evidence="7" id="KW-1015">Disulfide bond</keyword>
<evidence type="ECO:0000256" key="4">
    <source>
        <dbReference type="ARBA" id="ARBA00022989"/>
    </source>
</evidence>
<evidence type="ECO:0000256" key="6">
    <source>
        <dbReference type="ARBA" id="ARBA00023136"/>
    </source>
</evidence>
<evidence type="ECO:0000256" key="1">
    <source>
        <dbReference type="ARBA" id="ARBA00004651"/>
    </source>
</evidence>
<dbReference type="SMART" id="SM01381">
    <property type="entry name" value="7TM_GPCR_Srsx"/>
    <property type="match status" value="1"/>
</dbReference>
<evidence type="ECO:0000256" key="7">
    <source>
        <dbReference type="ARBA" id="ARBA00023157"/>
    </source>
</evidence>
<evidence type="ECO:0000256" key="11">
    <source>
        <dbReference type="SAM" id="MobiDB-lite"/>
    </source>
</evidence>
<evidence type="ECO:0000256" key="10">
    <source>
        <dbReference type="RuleBase" id="RU000688"/>
    </source>
</evidence>
<comment type="subcellular location">
    <subcellularLocation>
        <location evidence="1">Cell membrane</location>
        <topology evidence="1">Multi-pass membrane protein</topology>
    </subcellularLocation>
</comment>
<dbReference type="Gene3D" id="1.20.1070.10">
    <property type="entry name" value="Rhodopsin 7-helix transmembrane proteins"/>
    <property type="match status" value="2"/>
</dbReference>
<reference evidence="14" key="1">
    <citation type="submission" date="2021-02" db="EMBL/GenBank/DDBJ databases">
        <authorList>
            <person name="Nowell W R."/>
        </authorList>
    </citation>
    <scope>NUCLEOTIDE SEQUENCE</scope>
</reference>
<keyword evidence="2" id="KW-1003">Cell membrane</keyword>
<feature type="region of interest" description="Disordered" evidence="11">
    <location>
        <begin position="896"/>
        <end position="925"/>
    </location>
</feature>
<feature type="compositionally biased region" description="Polar residues" evidence="11">
    <location>
        <begin position="902"/>
        <end position="925"/>
    </location>
</feature>
<dbReference type="GO" id="GO:0005886">
    <property type="term" value="C:plasma membrane"/>
    <property type="evidence" value="ECO:0007669"/>
    <property type="project" value="UniProtKB-SubCell"/>
</dbReference>